<reference evidence="3 4" key="1">
    <citation type="submission" date="2018-10" db="EMBL/GenBank/DDBJ databases">
        <title>Xanthobacter tagetidis genome sequencing and assembly.</title>
        <authorList>
            <person name="Maclea K.S."/>
            <person name="Goen A.E."/>
            <person name="Fatima S.A."/>
        </authorList>
    </citation>
    <scope>NUCLEOTIDE SEQUENCE [LARGE SCALE GENOMIC DNA]</scope>
    <source>
        <strain evidence="3 4">ATCC 700314</strain>
    </source>
</reference>
<accession>A0A3L7A2W2</accession>
<dbReference type="Pfam" id="PF01613">
    <property type="entry name" value="Flavin_Reduct"/>
    <property type="match status" value="1"/>
</dbReference>
<dbReference type="AlphaFoldDB" id="A0A3L7A2W2"/>
<feature type="domain" description="Flavin reductase like" evidence="2">
    <location>
        <begin position="22"/>
        <end position="166"/>
    </location>
</feature>
<proteinExistence type="predicted"/>
<dbReference type="SMART" id="SM00903">
    <property type="entry name" value="Flavin_Reduct"/>
    <property type="match status" value="1"/>
</dbReference>
<keyword evidence="4" id="KW-1185">Reference proteome</keyword>
<keyword evidence="1" id="KW-0560">Oxidoreductase</keyword>
<dbReference type="RefSeq" id="WP_121624887.1">
    <property type="nucleotide sequence ID" value="NZ_JACIIW010000003.1"/>
</dbReference>
<evidence type="ECO:0000259" key="2">
    <source>
        <dbReference type="SMART" id="SM00903"/>
    </source>
</evidence>
<protein>
    <submittedName>
        <fullName evidence="3">Flavin reductase</fullName>
    </submittedName>
</protein>
<dbReference type="InterPro" id="IPR050268">
    <property type="entry name" value="NADH-dep_flavin_reductase"/>
</dbReference>
<organism evidence="3 4">
    <name type="scientific">Xanthobacter tagetidis</name>
    <dbReference type="NCBI Taxonomy" id="60216"/>
    <lineage>
        <taxon>Bacteria</taxon>
        <taxon>Pseudomonadati</taxon>
        <taxon>Pseudomonadota</taxon>
        <taxon>Alphaproteobacteria</taxon>
        <taxon>Hyphomicrobiales</taxon>
        <taxon>Xanthobacteraceae</taxon>
        <taxon>Xanthobacter</taxon>
    </lineage>
</organism>
<dbReference type="InterPro" id="IPR012349">
    <property type="entry name" value="Split_barrel_FMN-bd"/>
</dbReference>
<dbReference type="GO" id="GO:0010181">
    <property type="term" value="F:FMN binding"/>
    <property type="evidence" value="ECO:0007669"/>
    <property type="project" value="InterPro"/>
</dbReference>
<comment type="caution">
    <text evidence="3">The sequence shown here is derived from an EMBL/GenBank/DDBJ whole genome shotgun (WGS) entry which is preliminary data.</text>
</comment>
<gene>
    <name evidence="3" type="ORF">D9R14_18805</name>
</gene>
<evidence type="ECO:0000256" key="1">
    <source>
        <dbReference type="ARBA" id="ARBA00023002"/>
    </source>
</evidence>
<dbReference type="Gene3D" id="2.30.110.10">
    <property type="entry name" value="Electron Transport, Fmn-binding Protein, Chain A"/>
    <property type="match status" value="1"/>
</dbReference>
<evidence type="ECO:0000313" key="4">
    <source>
        <dbReference type="Proteomes" id="UP000269692"/>
    </source>
</evidence>
<dbReference type="PANTHER" id="PTHR30466:SF1">
    <property type="entry name" value="FMN REDUCTASE (NADH) RUTF"/>
    <property type="match status" value="1"/>
</dbReference>
<sequence length="186" mass="19756">MKRQSAAKIDTPFDPLALRRVLGRFATGVAVVTAEGGEAGMVGMTMSSFNSVSLDPPLVLFSVARSALSLPVLRGAQGYGISILGHHQEHVSNRFARPLEDKWSGVEVRRGESQVPLIEGALAHLECAPYACHEGGDHEVFIARVLRFSAADGGDPLIFFGGRYRALASGEAGHGQPSHASQGQRP</sequence>
<dbReference type="OrthoDB" id="9792858at2"/>
<dbReference type="Proteomes" id="UP000269692">
    <property type="component" value="Unassembled WGS sequence"/>
</dbReference>
<dbReference type="SUPFAM" id="SSF50475">
    <property type="entry name" value="FMN-binding split barrel"/>
    <property type="match status" value="1"/>
</dbReference>
<dbReference type="GO" id="GO:0042602">
    <property type="term" value="F:riboflavin reductase (NADPH) activity"/>
    <property type="evidence" value="ECO:0007669"/>
    <property type="project" value="TreeGrafter"/>
</dbReference>
<evidence type="ECO:0000313" key="3">
    <source>
        <dbReference type="EMBL" id="RLP74414.1"/>
    </source>
</evidence>
<dbReference type="EMBL" id="RCTF01000019">
    <property type="protein sequence ID" value="RLP74414.1"/>
    <property type="molecule type" value="Genomic_DNA"/>
</dbReference>
<dbReference type="InterPro" id="IPR002563">
    <property type="entry name" value="Flavin_Rdtase-like_dom"/>
</dbReference>
<name>A0A3L7A2W2_9HYPH</name>
<dbReference type="PANTHER" id="PTHR30466">
    <property type="entry name" value="FLAVIN REDUCTASE"/>
    <property type="match status" value="1"/>
</dbReference>